<protein>
    <recommendedName>
        <fullName evidence="3">Helix-turn-helix domain-containing protein</fullName>
    </recommendedName>
</protein>
<name>A0ABY5MLV5_9HYPH</name>
<proteinExistence type="predicted"/>
<dbReference type="SUPFAM" id="SSF46785">
    <property type="entry name" value="Winged helix' DNA-binding domain"/>
    <property type="match status" value="1"/>
</dbReference>
<dbReference type="EMBL" id="CP030941">
    <property type="protein sequence ID" value="UUP17819.1"/>
    <property type="molecule type" value="Genomic_DNA"/>
</dbReference>
<reference evidence="1 2" key="1">
    <citation type="submission" date="2018-07" db="EMBL/GenBank/DDBJ databases">
        <title>Genome sequence of Nitratireductor thuwali#1536.</title>
        <authorList>
            <person name="Michoud G."/>
            <person name="Merlino G."/>
            <person name="Sefrji F.O."/>
            <person name="Daffonchio D."/>
        </authorList>
    </citation>
    <scope>NUCLEOTIDE SEQUENCE [LARGE SCALE GENOMIC DNA]</scope>
    <source>
        <strain evidence="2">Nit1536</strain>
    </source>
</reference>
<dbReference type="RefSeq" id="WP_338530109.1">
    <property type="nucleotide sequence ID" value="NZ_CP030941.1"/>
</dbReference>
<gene>
    <name evidence="1" type="ORF">NTH_02295</name>
</gene>
<organism evidence="1 2">
    <name type="scientific">Nitratireductor thuwali</name>
    <dbReference type="NCBI Taxonomy" id="2267699"/>
    <lineage>
        <taxon>Bacteria</taxon>
        <taxon>Pseudomonadati</taxon>
        <taxon>Pseudomonadota</taxon>
        <taxon>Alphaproteobacteria</taxon>
        <taxon>Hyphomicrobiales</taxon>
        <taxon>Phyllobacteriaceae</taxon>
        <taxon>Nitratireductor</taxon>
    </lineage>
</organism>
<sequence>MDSLITAAAQALAAGDTLGALNRVALRDDPPGLALRGIAMARMGDLERARTLLKRAARAFGSKEPVARARCIVAEAEIALVSRELVGSIETFDKARATLDRHGDRLNAAHARYLAARYFLLIGKLDEAGRTLASVEANRYPPAFSVGIELVKAGIAMRRIRAREARAALERAEHAARRAAIPALTTEVEDLSSQLNAPAARLVANGWVRLLLLDDIEHLLASENLIIDSCRQVVRRRDQIVSLRSRPVLSALVRALAEAWPGDVPRAALLAHAFGARHADDSHRARLRVEIGRLRDVVRPLAGVRATAEGFRLEPHDTSDVVVLTPPVEEKHADVLALLADGETWSSSALALALGTSQRTVQRALEDLAGAQKVQSFGHGRARRWLMPAAPGFPTSLLLPAPLPNG</sequence>
<evidence type="ECO:0000313" key="1">
    <source>
        <dbReference type="EMBL" id="UUP17819.1"/>
    </source>
</evidence>
<accession>A0ABY5MLV5</accession>
<dbReference type="Proteomes" id="UP001342418">
    <property type="component" value="Chromosome"/>
</dbReference>
<dbReference type="InterPro" id="IPR036390">
    <property type="entry name" value="WH_DNA-bd_sf"/>
</dbReference>
<evidence type="ECO:0008006" key="3">
    <source>
        <dbReference type="Google" id="ProtNLM"/>
    </source>
</evidence>
<dbReference type="SUPFAM" id="SSF48452">
    <property type="entry name" value="TPR-like"/>
    <property type="match status" value="1"/>
</dbReference>
<evidence type="ECO:0000313" key="2">
    <source>
        <dbReference type="Proteomes" id="UP001342418"/>
    </source>
</evidence>
<keyword evidence="2" id="KW-1185">Reference proteome</keyword>
<dbReference type="InterPro" id="IPR011990">
    <property type="entry name" value="TPR-like_helical_dom_sf"/>
</dbReference>